<dbReference type="AlphaFoldDB" id="A0ABD1GFM0"/>
<dbReference type="EMBL" id="JBEAFC010000009">
    <property type="protein sequence ID" value="KAL1542019.1"/>
    <property type="molecule type" value="Genomic_DNA"/>
</dbReference>
<evidence type="ECO:0000256" key="1">
    <source>
        <dbReference type="SAM" id="MobiDB-lite"/>
    </source>
</evidence>
<keyword evidence="2" id="KW-0812">Transmembrane</keyword>
<feature type="compositionally biased region" description="Basic and acidic residues" evidence="1">
    <location>
        <begin position="8"/>
        <end position="20"/>
    </location>
</feature>
<keyword evidence="2" id="KW-1133">Transmembrane helix</keyword>
<name>A0ABD1GFM0_SALDI</name>
<protein>
    <submittedName>
        <fullName evidence="3">Uncharacterized protein</fullName>
    </submittedName>
</protein>
<accession>A0ABD1GFM0</accession>
<keyword evidence="2" id="KW-0472">Membrane</keyword>
<comment type="caution">
    <text evidence="3">The sequence shown here is derived from an EMBL/GenBank/DDBJ whole genome shotgun (WGS) entry which is preliminary data.</text>
</comment>
<dbReference type="PANTHER" id="PTHR34189">
    <property type="entry name" value="TRANSMEMBRANE PROTEIN"/>
    <property type="match status" value="1"/>
</dbReference>
<evidence type="ECO:0000313" key="3">
    <source>
        <dbReference type="EMBL" id="KAL1542019.1"/>
    </source>
</evidence>
<feature type="transmembrane region" description="Helical" evidence="2">
    <location>
        <begin position="52"/>
        <end position="71"/>
    </location>
</feature>
<dbReference type="Proteomes" id="UP001567538">
    <property type="component" value="Unassembled WGS sequence"/>
</dbReference>
<proteinExistence type="predicted"/>
<evidence type="ECO:0000256" key="2">
    <source>
        <dbReference type="SAM" id="Phobius"/>
    </source>
</evidence>
<reference evidence="3 4" key="1">
    <citation type="submission" date="2024-06" db="EMBL/GenBank/DDBJ databases">
        <title>A chromosome level genome sequence of Diviner's sage (Salvia divinorum).</title>
        <authorList>
            <person name="Ford S.A."/>
            <person name="Ro D.-K."/>
            <person name="Ness R.W."/>
            <person name="Phillips M.A."/>
        </authorList>
    </citation>
    <scope>NUCLEOTIDE SEQUENCE [LARGE SCALE GENOMIC DNA]</scope>
    <source>
        <strain evidence="3">SAF-2024a</strain>
        <tissue evidence="3">Leaf</tissue>
    </source>
</reference>
<organism evidence="3 4">
    <name type="scientific">Salvia divinorum</name>
    <name type="common">Maria pastora</name>
    <name type="synonym">Diviner's sage</name>
    <dbReference type="NCBI Taxonomy" id="28513"/>
    <lineage>
        <taxon>Eukaryota</taxon>
        <taxon>Viridiplantae</taxon>
        <taxon>Streptophyta</taxon>
        <taxon>Embryophyta</taxon>
        <taxon>Tracheophyta</taxon>
        <taxon>Spermatophyta</taxon>
        <taxon>Magnoliopsida</taxon>
        <taxon>eudicotyledons</taxon>
        <taxon>Gunneridae</taxon>
        <taxon>Pentapetalae</taxon>
        <taxon>asterids</taxon>
        <taxon>lamiids</taxon>
        <taxon>Lamiales</taxon>
        <taxon>Lamiaceae</taxon>
        <taxon>Nepetoideae</taxon>
        <taxon>Mentheae</taxon>
        <taxon>Salviinae</taxon>
        <taxon>Salvia</taxon>
        <taxon>Salvia subgen. Calosphace</taxon>
    </lineage>
</organism>
<dbReference type="PANTHER" id="PTHR34189:SF13">
    <property type="entry name" value="TRANSMEMBRANE PROTEIN"/>
    <property type="match status" value="1"/>
</dbReference>
<keyword evidence="4" id="KW-1185">Reference proteome</keyword>
<evidence type="ECO:0000313" key="4">
    <source>
        <dbReference type="Proteomes" id="UP001567538"/>
    </source>
</evidence>
<sequence>MLCNKKKQSSDQEGMYRSKGFDSNQNLLADYDGESLVYEGESKKKPAPGEKAVHLIPLVLIFCGLVLWWFSHPVKLH</sequence>
<gene>
    <name evidence="3" type="ORF">AAHA92_26160</name>
</gene>
<feature type="region of interest" description="Disordered" evidence="1">
    <location>
        <begin position="1"/>
        <end position="26"/>
    </location>
</feature>